<organism evidence="10 11">
    <name type="scientific">Cetobacterium somerae ATCC BAA-474</name>
    <dbReference type="NCBI Taxonomy" id="1319815"/>
    <lineage>
        <taxon>Bacteria</taxon>
        <taxon>Fusobacteriati</taxon>
        <taxon>Fusobacteriota</taxon>
        <taxon>Fusobacteriia</taxon>
        <taxon>Fusobacteriales</taxon>
        <taxon>Fusobacteriaceae</taxon>
        <taxon>Cetobacterium</taxon>
    </lineage>
</organism>
<dbReference type="UniPathway" id="UPA00074">
    <property type="reaction ID" value="UER00131"/>
</dbReference>
<evidence type="ECO:0000256" key="4">
    <source>
        <dbReference type="ARBA" id="ARBA00022741"/>
    </source>
</evidence>
<comment type="caution">
    <text evidence="10">The sequence shown here is derived from an EMBL/GenBank/DDBJ whole genome shotgun (WGS) entry which is preliminary data.</text>
</comment>
<protein>
    <recommendedName>
        <fullName evidence="8">Phosphoribosylaminoimidazole-succinocarboxamide synthase</fullName>
        <ecNumber evidence="8">6.3.2.6</ecNumber>
    </recommendedName>
    <alternativeName>
        <fullName evidence="8">SAICAR synthetase</fullName>
    </alternativeName>
</protein>
<dbReference type="Pfam" id="PF01259">
    <property type="entry name" value="SAICAR_synt"/>
    <property type="match status" value="1"/>
</dbReference>
<dbReference type="GO" id="GO:0006189">
    <property type="term" value="P:'de novo' IMP biosynthetic process"/>
    <property type="evidence" value="ECO:0007669"/>
    <property type="project" value="UniProtKB-UniRule"/>
</dbReference>
<dbReference type="EC" id="6.3.2.6" evidence="8"/>
<dbReference type="Gene3D" id="3.30.200.20">
    <property type="entry name" value="Phosphorylase Kinase, domain 1"/>
    <property type="match status" value="1"/>
</dbReference>
<dbReference type="PATRIC" id="fig|1319815.3.peg.1345"/>
<evidence type="ECO:0000256" key="6">
    <source>
        <dbReference type="ARBA" id="ARBA00022840"/>
    </source>
</evidence>
<evidence type="ECO:0000256" key="8">
    <source>
        <dbReference type="HAMAP-Rule" id="MF_00137"/>
    </source>
</evidence>
<keyword evidence="3 8" id="KW-0436">Ligase</keyword>
<accession>U7VAP3</accession>
<reference evidence="10 11" key="1">
    <citation type="submission" date="2013-08" db="EMBL/GenBank/DDBJ databases">
        <authorList>
            <person name="Weinstock G."/>
            <person name="Sodergren E."/>
            <person name="Wylie T."/>
            <person name="Fulton L."/>
            <person name="Fulton R."/>
            <person name="Fronick C."/>
            <person name="O'Laughlin M."/>
            <person name="Godfrey J."/>
            <person name="Miner T."/>
            <person name="Herter B."/>
            <person name="Appelbaum E."/>
            <person name="Cordes M."/>
            <person name="Lek S."/>
            <person name="Wollam A."/>
            <person name="Pepin K.H."/>
            <person name="Palsikar V.B."/>
            <person name="Mitreva M."/>
            <person name="Wilson R.K."/>
        </authorList>
    </citation>
    <scope>NUCLEOTIDE SEQUENCE [LARGE SCALE GENOMIC DNA]</scope>
    <source>
        <strain evidence="10 11">ATCC BAA-474</strain>
    </source>
</reference>
<comment type="pathway">
    <text evidence="1 8">Purine metabolism; IMP biosynthesis via de novo pathway; 5-amino-1-(5-phospho-D-ribosyl)imidazole-4-carboxamide from 5-amino-1-(5-phospho-D-ribosyl)imidazole-4-carboxylate: step 1/2.</text>
</comment>
<proteinExistence type="inferred from homology"/>
<dbReference type="CDD" id="cd01415">
    <property type="entry name" value="SAICAR_synt_PurC"/>
    <property type="match status" value="1"/>
</dbReference>
<evidence type="ECO:0000313" key="10">
    <source>
        <dbReference type="EMBL" id="ERT68591.1"/>
    </source>
</evidence>
<dbReference type="InterPro" id="IPR018236">
    <property type="entry name" value="SAICAR_synthetase_CS"/>
</dbReference>
<evidence type="ECO:0000256" key="1">
    <source>
        <dbReference type="ARBA" id="ARBA00004672"/>
    </source>
</evidence>
<dbReference type="HOGENOM" id="CLU_061495_2_0_0"/>
<dbReference type="Proteomes" id="UP000017081">
    <property type="component" value="Unassembled WGS sequence"/>
</dbReference>
<dbReference type="SUPFAM" id="SSF56104">
    <property type="entry name" value="SAICAR synthase-like"/>
    <property type="match status" value="1"/>
</dbReference>
<evidence type="ECO:0000256" key="3">
    <source>
        <dbReference type="ARBA" id="ARBA00022598"/>
    </source>
</evidence>
<dbReference type="PANTHER" id="PTHR43599:SF3">
    <property type="entry name" value="SI:DKEY-6E2.2"/>
    <property type="match status" value="1"/>
</dbReference>
<dbReference type="GO" id="GO:0005524">
    <property type="term" value="F:ATP binding"/>
    <property type="evidence" value="ECO:0007669"/>
    <property type="project" value="UniProtKB-KW"/>
</dbReference>
<evidence type="ECO:0000313" key="11">
    <source>
        <dbReference type="Proteomes" id="UP000017081"/>
    </source>
</evidence>
<dbReference type="NCBIfam" id="TIGR00081">
    <property type="entry name" value="purC"/>
    <property type="match status" value="1"/>
</dbReference>
<name>U7VAP3_9FUSO</name>
<dbReference type="Gene3D" id="3.30.470.20">
    <property type="entry name" value="ATP-grasp fold, B domain"/>
    <property type="match status" value="1"/>
</dbReference>
<dbReference type="HAMAP" id="MF_00137">
    <property type="entry name" value="SAICAR_synth"/>
    <property type="match status" value="1"/>
</dbReference>
<keyword evidence="11" id="KW-1185">Reference proteome</keyword>
<feature type="domain" description="SAICAR synthetase/ADE2 N-terminal" evidence="9">
    <location>
        <begin position="8"/>
        <end position="234"/>
    </location>
</feature>
<dbReference type="InterPro" id="IPR001636">
    <property type="entry name" value="SAICAR_synth"/>
</dbReference>
<keyword evidence="5 8" id="KW-0658">Purine biosynthesis</keyword>
<dbReference type="FunFam" id="3.30.470.20:FF:000006">
    <property type="entry name" value="Phosphoribosylaminoimidazole-succinocarboxamide synthase"/>
    <property type="match status" value="1"/>
</dbReference>
<dbReference type="GO" id="GO:0004639">
    <property type="term" value="F:phosphoribosylaminoimidazolesuccinocarboxamide synthase activity"/>
    <property type="evidence" value="ECO:0007669"/>
    <property type="project" value="UniProtKB-UniRule"/>
</dbReference>
<evidence type="ECO:0000259" key="9">
    <source>
        <dbReference type="Pfam" id="PF01259"/>
    </source>
</evidence>
<evidence type="ECO:0000256" key="5">
    <source>
        <dbReference type="ARBA" id="ARBA00022755"/>
    </source>
</evidence>
<dbReference type="InterPro" id="IPR033934">
    <property type="entry name" value="SAICAR_synt_PurC"/>
</dbReference>
<keyword evidence="4 8" id="KW-0547">Nucleotide-binding</keyword>
<dbReference type="PROSITE" id="PS01057">
    <property type="entry name" value="SAICAR_SYNTHETASE_1"/>
    <property type="match status" value="1"/>
</dbReference>
<dbReference type="eggNOG" id="COG0152">
    <property type="taxonomic scope" value="Bacteria"/>
</dbReference>
<dbReference type="STRING" id="1319815.HMPREF0202_01399"/>
<gene>
    <name evidence="8" type="primary">purC</name>
    <name evidence="10" type="ORF">HMPREF0202_01399</name>
</gene>
<dbReference type="AlphaFoldDB" id="U7VAP3"/>
<dbReference type="EMBL" id="AXZF01000054">
    <property type="protein sequence ID" value="ERT68591.1"/>
    <property type="molecule type" value="Genomic_DNA"/>
</dbReference>
<dbReference type="InterPro" id="IPR050089">
    <property type="entry name" value="SAICAR_synthetase"/>
</dbReference>
<dbReference type="PANTHER" id="PTHR43599">
    <property type="entry name" value="MULTIFUNCTIONAL PROTEIN ADE2"/>
    <property type="match status" value="1"/>
</dbReference>
<evidence type="ECO:0000256" key="2">
    <source>
        <dbReference type="ARBA" id="ARBA00010190"/>
    </source>
</evidence>
<dbReference type="RefSeq" id="WP_023050937.1">
    <property type="nucleotide sequence ID" value="NZ_CP173065.2"/>
</dbReference>
<evidence type="ECO:0000256" key="7">
    <source>
        <dbReference type="ARBA" id="ARBA00048475"/>
    </source>
</evidence>
<comment type="catalytic activity">
    <reaction evidence="7 8">
        <text>5-amino-1-(5-phospho-D-ribosyl)imidazole-4-carboxylate + L-aspartate + ATP = (2S)-2-[5-amino-1-(5-phospho-beta-D-ribosyl)imidazole-4-carboxamido]succinate + ADP + phosphate + 2 H(+)</text>
        <dbReference type="Rhea" id="RHEA:22628"/>
        <dbReference type="ChEBI" id="CHEBI:15378"/>
        <dbReference type="ChEBI" id="CHEBI:29991"/>
        <dbReference type="ChEBI" id="CHEBI:30616"/>
        <dbReference type="ChEBI" id="CHEBI:43474"/>
        <dbReference type="ChEBI" id="CHEBI:58443"/>
        <dbReference type="ChEBI" id="CHEBI:77657"/>
        <dbReference type="ChEBI" id="CHEBI:456216"/>
        <dbReference type="EC" id="6.3.2.6"/>
    </reaction>
</comment>
<dbReference type="PROSITE" id="PS01058">
    <property type="entry name" value="SAICAR_SYNTHETASE_2"/>
    <property type="match status" value="1"/>
</dbReference>
<comment type="similarity">
    <text evidence="2 8">Belongs to the SAICAR synthetase family.</text>
</comment>
<keyword evidence="6 8" id="KW-0067">ATP-binding</keyword>
<sequence>MLLVEANKLYEGKAKKVYKTENPNEVIIYYKDDATAFNNLKKGQIHNKGILNSQITTLIYDYLKKNGVETHLVENLSERAQLCKKVEIIPLEVIVRNTLAGSTAKLFKMEEGQILENPIFEICYKKDELGDPMINDYHAVALGLATKDELENIYSQTKKINELLKDLFDKVGIELVDFKIEFGKDNEGNIILADEISPDCCRLWDKETRKKLDKDRFRRDLGDIEEAYQEVLARLNKIVG</sequence>
<dbReference type="InterPro" id="IPR028923">
    <property type="entry name" value="SAICAR_synt/ADE2_N"/>
</dbReference>
<dbReference type="GO" id="GO:0009236">
    <property type="term" value="P:cobalamin biosynthetic process"/>
    <property type="evidence" value="ECO:0007669"/>
    <property type="project" value="InterPro"/>
</dbReference>